<dbReference type="Proteomes" id="UP000288805">
    <property type="component" value="Unassembled WGS sequence"/>
</dbReference>
<dbReference type="EMBL" id="QGNW01001848">
    <property type="protein sequence ID" value="RVW29339.1"/>
    <property type="molecule type" value="Genomic_DNA"/>
</dbReference>
<reference evidence="2 3" key="1">
    <citation type="journal article" date="2018" name="PLoS Genet.">
        <title>Population sequencing reveals clonal diversity and ancestral inbreeding in the grapevine cultivar Chardonnay.</title>
        <authorList>
            <person name="Roach M.J."/>
            <person name="Johnson D.L."/>
            <person name="Bohlmann J."/>
            <person name="van Vuuren H.J."/>
            <person name="Jones S.J."/>
            <person name="Pretorius I.S."/>
            <person name="Schmidt S.A."/>
            <person name="Borneman A.R."/>
        </authorList>
    </citation>
    <scope>NUCLEOTIDE SEQUENCE [LARGE SCALE GENOMIC DNA]</scope>
    <source>
        <strain evidence="3">cv. Chardonnay</strain>
        <tissue evidence="2">Leaf</tissue>
    </source>
</reference>
<gene>
    <name evidence="2" type="primary">POLX_2756</name>
    <name evidence="2" type="ORF">CK203_109113</name>
</gene>
<evidence type="ECO:0000313" key="3">
    <source>
        <dbReference type="Proteomes" id="UP000288805"/>
    </source>
</evidence>
<name>A0A438D1J5_VITVI</name>
<evidence type="ECO:0000259" key="1">
    <source>
        <dbReference type="Pfam" id="PF07727"/>
    </source>
</evidence>
<protein>
    <submittedName>
        <fullName evidence="2">Retrovirus-related Pol polyprotein from transposon TNT 1-94</fullName>
    </submittedName>
</protein>
<proteinExistence type="predicted"/>
<sequence length="331" mass="37984">MLFPSSGSQQSNASNGARFGVEMKKLEPLEADHTKLKANFAGCEISLWLRNGVLQYDWKCPKNVAKYQKIVEKRRLFKFLLGLNKHLDEVRGRIIGTKPLPTICEAFTEVKREETWKKLMLGKQTAIATTESSTLATRGYGFGDDDLFQVMDSGMMIGNAKVHEGLYLLQANDQSDWRKAIFDEMGALEKTGTWEIVDLLKDKNMIGFVKNAFLNGDLEEEVYMEIPLGFERNNDFKKVCKLRKALYGLKESTRARFDKFTKVIKKNGYIQCQFDHTLFVKFSKGGKITILIVYVDDIILIGDYDEEKVSLENLLTKEFEIKDLDDLKYFL</sequence>
<evidence type="ECO:0000313" key="2">
    <source>
        <dbReference type="EMBL" id="RVW29339.1"/>
    </source>
</evidence>
<dbReference type="PANTHER" id="PTHR43383">
    <property type="entry name" value="NODULIN 6"/>
    <property type="match status" value="1"/>
</dbReference>
<comment type="caution">
    <text evidence="2">The sequence shown here is derived from an EMBL/GenBank/DDBJ whole genome shotgun (WGS) entry which is preliminary data.</text>
</comment>
<organism evidence="2 3">
    <name type="scientific">Vitis vinifera</name>
    <name type="common">Grape</name>
    <dbReference type="NCBI Taxonomy" id="29760"/>
    <lineage>
        <taxon>Eukaryota</taxon>
        <taxon>Viridiplantae</taxon>
        <taxon>Streptophyta</taxon>
        <taxon>Embryophyta</taxon>
        <taxon>Tracheophyta</taxon>
        <taxon>Spermatophyta</taxon>
        <taxon>Magnoliopsida</taxon>
        <taxon>eudicotyledons</taxon>
        <taxon>Gunneridae</taxon>
        <taxon>Pentapetalae</taxon>
        <taxon>rosids</taxon>
        <taxon>Vitales</taxon>
        <taxon>Vitaceae</taxon>
        <taxon>Viteae</taxon>
        <taxon>Vitis</taxon>
    </lineage>
</organism>
<dbReference type="Pfam" id="PF07727">
    <property type="entry name" value="RVT_2"/>
    <property type="match status" value="1"/>
</dbReference>
<accession>A0A438D1J5</accession>
<dbReference type="InterPro" id="IPR013103">
    <property type="entry name" value="RVT_2"/>
</dbReference>
<feature type="domain" description="Reverse transcriptase Ty1/copia-type" evidence="1">
    <location>
        <begin position="209"/>
        <end position="331"/>
    </location>
</feature>
<dbReference type="PANTHER" id="PTHR43383:SF2">
    <property type="entry name" value="AMIDOHYDROLASE 2 FAMILY PROTEIN"/>
    <property type="match status" value="1"/>
</dbReference>
<dbReference type="AlphaFoldDB" id="A0A438D1J5"/>